<name>A0ACB9BJY7_CICIN</name>
<evidence type="ECO:0000313" key="2">
    <source>
        <dbReference type="Proteomes" id="UP001055811"/>
    </source>
</evidence>
<organism evidence="1 2">
    <name type="scientific">Cichorium intybus</name>
    <name type="common">Chicory</name>
    <dbReference type="NCBI Taxonomy" id="13427"/>
    <lineage>
        <taxon>Eukaryota</taxon>
        <taxon>Viridiplantae</taxon>
        <taxon>Streptophyta</taxon>
        <taxon>Embryophyta</taxon>
        <taxon>Tracheophyta</taxon>
        <taxon>Spermatophyta</taxon>
        <taxon>Magnoliopsida</taxon>
        <taxon>eudicotyledons</taxon>
        <taxon>Gunneridae</taxon>
        <taxon>Pentapetalae</taxon>
        <taxon>asterids</taxon>
        <taxon>campanulids</taxon>
        <taxon>Asterales</taxon>
        <taxon>Asteraceae</taxon>
        <taxon>Cichorioideae</taxon>
        <taxon>Cichorieae</taxon>
        <taxon>Cichoriinae</taxon>
        <taxon>Cichorium</taxon>
    </lineage>
</organism>
<keyword evidence="2" id="KW-1185">Reference proteome</keyword>
<accession>A0ACB9BJY7</accession>
<evidence type="ECO:0000313" key="1">
    <source>
        <dbReference type="EMBL" id="KAI3722320.1"/>
    </source>
</evidence>
<reference evidence="1 2" key="2">
    <citation type="journal article" date="2022" name="Mol. Ecol. Resour.">
        <title>The genomes of chicory, endive, great burdock and yacon provide insights into Asteraceae paleo-polyploidization history and plant inulin production.</title>
        <authorList>
            <person name="Fan W."/>
            <person name="Wang S."/>
            <person name="Wang H."/>
            <person name="Wang A."/>
            <person name="Jiang F."/>
            <person name="Liu H."/>
            <person name="Zhao H."/>
            <person name="Xu D."/>
            <person name="Zhang Y."/>
        </authorList>
    </citation>
    <scope>NUCLEOTIDE SEQUENCE [LARGE SCALE GENOMIC DNA]</scope>
    <source>
        <strain evidence="2">cv. Punajuju</strain>
        <tissue evidence="1">Leaves</tissue>
    </source>
</reference>
<proteinExistence type="predicted"/>
<dbReference type="Proteomes" id="UP001055811">
    <property type="component" value="Linkage Group LG06"/>
</dbReference>
<protein>
    <submittedName>
        <fullName evidence="1">Uncharacterized protein</fullName>
    </submittedName>
</protein>
<dbReference type="EMBL" id="CM042014">
    <property type="protein sequence ID" value="KAI3722320.1"/>
    <property type="molecule type" value="Genomic_DNA"/>
</dbReference>
<reference evidence="2" key="1">
    <citation type="journal article" date="2022" name="Mol. Ecol. Resour.">
        <title>The genomes of chicory, endive, great burdock and yacon provide insights into Asteraceae palaeo-polyploidization history and plant inulin production.</title>
        <authorList>
            <person name="Fan W."/>
            <person name="Wang S."/>
            <person name="Wang H."/>
            <person name="Wang A."/>
            <person name="Jiang F."/>
            <person name="Liu H."/>
            <person name="Zhao H."/>
            <person name="Xu D."/>
            <person name="Zhang Y."/>
        </authorList>
    </citation>
    <scope>NUCLEOTIDE SEQUENCE [LARGE SCALE GENOMIC DNA]</scope>
    <source>
        <strain evidence="2">cv. Punajuju</strain>
    </source>
</reference>
<comment type="caution">
    <text evidence="1">The sequence shown here is derived from an EMBL/GenBank/DDBJ whole genome shotgun (WGS) entry which is preliminary data.</text>
</comment>
<gene>
    <name evidence="1" type="ORF">L2E82_33353</name>
</gene>
<sequence length="362" mass="39501">MASSRKRQARKHTILDPYLKPVGWKEGLRVLLDEIKHIITDSPILSLPVELVFIPLSRPTFILRLSPARAEREEQPPELSNYFLPPTSLATSGFPTSASVGLLGLLLMRLGKGIGNGLINRAGFWAHGKGEVDGGCFSARVGGGVAIVARSSFSTGEALIEDPSVPFRLVPWVPSPHLAQPPTEMALWSPSILLVGRFVRARVNPPSTENHDKQYWLKDRLWLSQIIDPSIHPQRAERGMPKRIESKTVSMRFSLAGAVNGLSGLSSFSGTCFRTVFVILYSLCLDSTLFSSSSILLVSFPPPSHQGRQQFKVVRASALESTPQLYPFPDLIPPGTDKSHSSGEAASEMGTLRMGAPEFGIQ</sequence>